<reference evidence="15 16" key="1">
    <citation type="submission" date="2021-08" db="EMBL/GenBank/DDBJ databases">
        <title>Draft Genome Sequence of Phanerochaete sordida strain YK-624.</title>
        <authorList>
            <person name="Mori T."/>
            <person name="Dohra H."/>
            <person name="Suzuki T."/>
            <person name="Kawagishi H."/>
            <person name="Hirai H."/>
        </authorList>
    </citation>
    <scope>NUCLEOTIDE SEQUENCE [LARGE SCALE GENOMIC DNA]</scope>
    <source>
        <strain evidence="15 16">YK-624</strain>
    </source>
</reference>
<dbReference type="GO" id="GO:0004818">
    <property type="term" value="F:glutamate-tRNA ligase activity"/>
    <property type="evidence" value="ECO:0007669"/>
    <property type="project" value="UniProtKB-EC"/>
</dbReference>
<dbReference type="InterPro" id="IPR010987">
    <property type="entry name" value="Glutathione-S-Trfase_C-like"/>
</dbReference>
<dbReference type="Proteomes" id="UP000703269">
    <property type="component" value="Unassembled WGS sequence"/>
</dbReference>
<dbReference type="InterPro" id="IPR053836">
    <property type="entry name" value="Arc1-like_N"/>
</dbReference>
<dbReference type="OrthoDB" id="10250478at2759"/>
<dbReference type="Gene3D" id="3.40.50.620">
    <property type="entry name" value="HUPs"/>
    <property type="match status" value="1"/>
</dbReference>
<dbReference type="InterPro" id="IPR004526">
    <property type="entry name" value="Glu-tRNA-synth_arc/euk"/>
</dbReference>
<dbReference type="Gene3D" id="2.40.240.10">
    <property type="entry name" value="Ribosomal Protein L25, Chain P"/>
    <property type="match status" value="2"/>
</dbReference>
<keyword evidence="5" id="KW-0597">Phosphoprotein</keyword>
<comment type="similarity">
    <text evidence="2">Belongs to the class-I aminoacyl-tRNA synthetase family. Glutamate--tRNA ligase type 2 subfamily.</text>
</comment>
<dbReference type="SUPFAM" id="SSF50715">
    <property type="entry name" value="Ribosomal protein L25-like"/>
    <property type="match status" value="1"/>
</dbReference>
<proteinExistence type="inferred from homology"/>
<evidence type="ECO:0000256" key="5">
    <source>
        <dbReference type="ARBA" id="ARBA00022553"/>
    </source>
</evidence>
<dbReference type="PROSITE" id="PS00178">
    <property type="entry name" value="AA_TRNA_LIGASE_I"/>
    <property type="match status" value="1"/>
</dbReference>
<evidence type="ECO:0000256" key="12">
    <source>
        <dbReference type="ARBA" id="ARBA00048351"/>
    </source>
</evidence>
<evidence type="ECO:0000256" key="3">
    <source>
        <dbReference type="ARBA" id="ARBA00012835"/>
    </source>
</evidence>
<keyword evidence="6 13" id="KW-0436">Ligase</keyword>
<protein>
    <recommendedName>
        <fullName evidence="3">glutamate--tRNA ligase</fullName>
        <ecNumber evidence="3">6.1.1.17</ecNumber>
    </recommendedName>
    <alternativeName>
        <fullName evidence="11">Glutamyl-tRNA synthetase</fullName>
    </alternativeName>
</protein>
<dbReference type="EC" id="6.1.1.17" evidence="3"/>
<dbReference type="PANTHER" id="PTHR43097:SF5">
    <property type="entry name" value="GLUTAMATE--TRNA LIGASE"/>
    <property type="match status" value="1"/>
</dbReference>
<keyword evidence="10 13" id="KW-0030">Aminoacyl-tRNA synthetase</keyword>
<name>A0A9P3GL20_9APHY</name>
<dbReference type="GO" id="GO:0010494">
    <property type="term" value="C:cytoplasmic stress granule"/>
    <property type="evidence" value="ECO:0007669"/>
    <property type="project" value="UniProtKB-ARBA"/>
</dbReference>
<evidence type="ECO:0000256" key="9">
    <source>
        <dbReference type="ARBA" id="ARBA00022917"/>
    </source>
</evidence>
<dbReference type="FunFam" id="1.10.1160.10:FF:000001">
    <property type="entry name" value="Glutamine--tRNA ligase"/>
    <property type="match status" value="1"/>
</dbReference>
<dbReference type="Pfam" id="PF21972">
    <property type="entry name" value="Arc1p_N_like"/>
    <property type="match status" value="1"/>
</dbReference>
<dbReference type="InterPro" id="IPR011035">
    <property type="entry name" value="Ribosomal_bL25/Gln-tRNA_synth"/>
</dbReference>
<dbReference type="GO" id="GO:0005829">
    <property type="term" value="C:cytosol"/>
    <property type="evidence" value="ECO:0007669"/>
    <property type="project" value="TreeGrafter"/>
</dbReference>
<keyword evidence="7 13" id="KW-0547">Nucleotide-binding</keyword>
<evidence type="ECO:0000313" key="16">
    <source>
        <dbReference type="Proteomes" id="UP000703269"/>
    </source>
</evidence>
<keyword evidence="9 13" id="KW-0648">Protein biosynthesis</keyword>
<comment type="catalytic activity">
    <reaction evidence="12">
        <text>tRNA(Glu) + L-glutamate + ATP = L-glutamyl-tRNA(Glu) + AMP + diphosphate</text>
        <dbReference type="Rhea" id="RHEA:23540"/>
        <dbReference type="Rhea" id="RHEA-COMP:9663"/>
        <dbReference type="Rhea" id="RHEA-COMP:9680"/>
        <dbReference type="ChEBI" id="CHEBI:29985"/>
        <dbReference type="ChEBI" id="CHEBI:30616"/>
        <dbReference type="ChEBI" id="CHEBI:33019"/>
        <dbReference type="ChEBI" id="CHEBI:78442"/>
        <dbReference type="ChEBI" id="CHEBI:78520"/>
        <dbReference type="ChEBI" id="CHEBI:456215"/>
        <dbReference type="EC" id="6.1.1.17"/>
    </reaction>
</comment>
<dbReference type="GO" id="GO:0006424">
    <property type="term" value="P:glutamyl-tRNA aminoacylation"/>
    <property type="evidence" value="ECO:0007669"/>
    <property type="project" value="InterPro"/>
</dbReference>
<evidence type="ECO:0000313" key="15">
    <source>
        <dbReference type="EMBL" id="GJE96951.1"/>
    </source>
</evidence>
<dbReference type="FunFam" id="3.90.800.10:FF:000001">
    <property type="entry name" value="Glutamine--tRNA ligase"/>
    <property type="match status" value="1"/>
</dbReference>
<evidence type="ECO:0000256" key="1">
    <source>
        <dbReference type="ARBA" id="ARBA00004496"/>
    </source>
</evidence>
<dbReference type="InterPro" id="IPR050132">
    <property type="entry name" value="Gln/Glu-tRNA_Ligase"/>
</dbReference>
<dbReference type="InterPro" id="IPR020061">
    <property type="entry name" value="Glu_tRNA_lig_a-bdl"/>
</dbReference>
<dbReference type="CDD" id="cd00807">
    <property type="entry name" value="GlnRS_core"/>
    <property type="match status" value="1"/>
</dbReference>
<dbReference type="InterPro" id="IPR001412">
    <property type="entry name" value="aa-tRNA-synth_I_CS"/>
</dbReference>
<dbReference type="Gene3D" id="3.90.800.10">
    <property type="entry name" value="Glutamyl-tRNA Synthetase, Domain 3"/>
    <property type="match status" value="1"/>
</dbReference>
<evidence type="ECO:0000256" key="11">
    <source>
        <dbReference type="ARBA" id="ARBA00030865"/>
    </source>
</evidence>
<evidence type="ECO:0000256" key="2">
    <source>
        <dbReference type="ARBA" id="ARBA00008927"/>
    </source>
</evidence>
<sequence length="756" mass="85067">MAGVLTVLSTASPFPYAALATATYTQKAEVKFDEAATGISLEFNGSTITAEDEVVRALAKEAGLADDSAKTQSFFELAKKLPTVTAFPELVSALDSLDDHLAFRTFLVGHQLTAADLMVWGALKGSVKIVGLLKNNKHVHLNRWFSYVEQLESTQLALASLVEAKSHKARSNKTAASFTLGLPNAKEGQVVTRFPPEPSGYLHIGHAKAAMLNQYFARMYKGKLLIRFDDTNPTKERTEFEETILEDLALLDIHGDAVSHTSDFFDQLYELAVKLIKEGKAYADDTEQTEMRQQRWDGIASKHRDDSVEDNLKHFDEMKKGTEEGVRWCIRAKMSVDNPNKALRDPVIYRCNLLPHHRTGDKWKIYPTYDFACPVVDSVEGVTHALRTNEYRDRNPQYQWMIEALNLRPVFIWDFSRLNFIYTLLSKRKLHWFVDQGLVSGWDDPRFPTVRGIRRRGLTVEALRQYMVAQGPSQNIVSLEWDTLWTLNKKVIDPVAPRFWAVTKQDLVPVTLTGGPAQPEVKSLPKHKKNPEVGEKKTIFSSNIIVEQEDAASFEDNEEVTLMDWGNAIVRSKTTDASGKITGITMELHLEGDFRKTKKKITWLPAPVESLVPTTLLDYDYLITKKKLEEDDDVKDYVTPVSEFREEAVADANVKELTKGDIIQFERKGYYIFDGIAKDGHYEFINIPDGRAASIASKAAVEAKTKESSPAPAAAKATVSETPCDTKMYKVDKVYGDDSVIPKAETKMYEVKNIYA</sequence>
<keyword evidence="8 13" id="KW-0067">ATP-binding</keyword>
<comment type="caution">
    <text evidence="15">The sequence shown here is derived from an EMBL/GenBank/DDBJ whole genome shotgun (WGS) entry which is preliminary data.</text>
</comment>
<dbReference type="InterPro" id="IPR036282">
    <property type="entry name" value="Glutathione-S-Trfase_C_sf"/>
</dbReference>
<comment type="subcellular location">
    <subcellularLocation>
        <location evidence="1">Cytoplasm</location>
    </subcellularLocation>
</comment>
<dbReference type="PROSITE" id="PS50405">
    <property type="entry name" value="GST_CTER"/>
    <property type="match status" value="1"/>
</dbReference>
<dbReference type="InterPro" id="IPR000924">
    <property type="entry name" value="Glu/Gln-tRNA-synth"/>
</dbReference>
<dbReference type="HAMAP" id="MF_02076">
    <property type="entry name" value="Glu_tRNA_synth_type2"/>
    <property type="match status" value="1"/>
</dbReference>
<dbReference type="PRINTS" id="PR00987">
    <property type="entry name" value="TRNASYNTHGLU"/>
</dbReference>
<evidence type="ECO:0000256" key="10">
    <source>
        <dbReference type="ARBA" id="ARBA00023146"/>
    </source>
</evidence>
<evidence type="ECO:0000256" key="4">
    <source>
        <dbReference type="ARBA" id="ARBA00022490"/>
    </source>
</evidence>
<evidence type="ECO:0000256" key="13">
    <source>
        <dbReference type="RuleBase" id="RU363037"/>
    </source>
</evidence>
<dbReference type="SUPFAM" id="SSF47616">
    <property type="entry name" value="GST C-terminal domain-like"/>
    <property type="match status" value="1"/>
</dbReference>
<evidence type="ECO:0000256" key="6">
    <source>
        <dbReference type="ARBA" id="ARBA00022598"/>
    </source>
</evidence>
<dbReference type="InterPro" id="IPR020059">
    <property type="entry name" value="Glu/Gln-tRNA-synth_Ib_codon-bd"/>
</dbReference>
<dbReference type="InterPro" id="IPR020056">
    <property type="entry name" value="Rbsml_bL25/Gln-tRNA_synth_N"/>
</dbReference>
<evidence type="ECO:0000256" key="8">
    <source>
        <dbReference type="ARBA" id="ARBA00022840"/>
    </source>
</evidence>
<dbReference type="NCBIfam" id="TIGR00463">
    <property type="entry name" value="gltX_arch"/>
    <property type="match status" value="1"/>
</dbReference>
<feature type="domain" description="GST C-terminal" evidence="14">
    <location>
        <begin position="25"/>
        <end position="176"/>
    </location>
</feature>
<gene>
    <name evidence="15" type="ORF">PsYK624_131610</name>
</gene>
<dbReference type="FunFam" id="2.40.240.10:FF:000004">
    <property type="entry name" value="Glutamyl-tRNA synthetase, cytoplasmic"/>
    <property type="match status" value="1"/>
</dbReference>
<dbReference type="InterPro" id="IPR014729">
    <property type="entry name" value="Rossmann-like_a/b/a_fold"/>
</dbReference>
<evidence type="ECO:0000259" key="14">
    <source>
        <dbReference type="PROSITE" id="PS50405"/>
    </source>
</evidence>
<dbReference type="InterPro" id="IPR020058">
    <property type="entry name" value="Glu/Gln-tRNA-synth_Ib_cat-dom"/>
</dbReference>
<keyword evidence="16" id="KW-1185">Reference proteome</keyword>
<accession>A0A9P3GL20</accession>
<organism evidence="15 16">
    <name type="scientific">Phanerochaete sordida</name>
    <dbReference type="NCBI Taxonomy" id="48140"/>
    <lineage>
        <taxon>Eukaryota</taxon>
        <taxon>Fungi</taxon>
        <taxon>Dikarya</taxon>
        <taxon>Basidiomycota</taxon>
        <taxon>Agaricomycotina</taxon>
        <taxon>Agaricomycetes</taxon>
        <taxon>Polyporales</taxon>
        <taxon>Phanerochaetaceae</taxon>
        <taxon>Phanerochaete</taxon>
    </lineage>
</organism>
<dbReference type="AlphaFoldDB" id="A0A9P3GL20"/>
<dbReference type="SUPFAM" id="SSF52374">
    <property type="entry name" value="Nucleotidylyl transferase"/>
    <property type="match status" value="1"/>
</dbReference>
<dbReference type="FunFam" id="3.40.50.620:FF:000070">
    <property type="entry name" value="Bifunctional glutamate/proline--tRNA ligase"/>
    <property type="match status" value="1"/>
</dbReference>
<dbReference type="PANTHER" id="PTHR43097">
    <property type="entry name" value="GLUTAMINE-TRNA LIGASE"/>
    <property type="match status" value="1"/>
</dbReference>
<dbReference type="Pfam" id="PF20974">
    <property type="entry name" value="tRNA-synt_1c_C2"/>
    <property type="match status" value="1"/>
</dbReference>
<dbReference type="Gene3D" id="1.10.1160.10">
    <property type="entry name" value="Glutamyl-trna Synthetase, Domain 2"/>
    <property type="match status" value="1"/>
</dbReference>
<dbReference type="Gene3D" id="1.20.1050.130">
    <property type="match status" value="1"/>
</dbReference>
<dbReference type="GO" id="GO:0017102">
    <property type="term" value="C:methionyl glutamyl tRNA synthetase complex"/>
    <property type="evidence" value="ECO:0007669"/>
    <property type="project" value="UniProtKB-ARBA"/>
</dbReference>
<dbReference type="Pfam" id="PF03950">
    <property type="entry name" value="tRNA-synt_1c_C"/>
    <property type="match status" value="1"/>
</dbReference>
<dbReference type="EMBL" id="BPQB01000065">
    <property type="protein sequence ID" value="GJE96951.1"/>
    <property type="molecule type" value="Genomic_DNA"/>
</dbReference>
<evidence type="ECO:0000256" key="7">
    <source>
        <dbReference type="ARBA" id="ARBA00022741"/>
    </source>
</evidence>
<keyword evidence="4" id="KW-0963">Cytoplasm</keyword>
<dbReference type="InterPro" id="IPR049437">
    <property type="entry name" value="tRNA-synt_1c_C2"/>
</dbReference>
<dbReference type="GO" id="GO:0005524">
    <property type="term" value="F:ATP binding"/>
    <property type="evidence" value="ECO:0007669"/>
    <property type="project" value="UniProtKB-KW"/>
</dbReference>
<dbReference type="Pfam" id="PF00749">
    <property type="entry name" value="tRNA-synt_1c"/>
    <property type="match status" value="1"/>
</dbReference>